<feature type="region of interest" description="Disordered" evidence="1">
    <location>
        <begin position="723"/>
        <end position="746"/>
    </location>
</feature>
<dbReference type="AlphaFoldDB" id="D2R8M6"/>
<dbReference type="STRING" id="530564.Psta_2902"/>
<dbReference type="InterPro" id="IPR029062">
    <property type="entry name" value="Class_I_gatase-like"/>
</dbReference>
<feature type="signal peptide" evidence="3">
    <location>
        <begin position="1"/>
        <end position="20"/>
    </location>
</feature>
<feature type="transmembrane region" description="Helical" evidence="2">
    <location>
        <begin position="376"/>
        <end position="400"/>
    </location>
</feature>
<proteinExistence type="predicted"/>
<keyword evidence="3" id="KW-0732">Signal</keyword>
<protein>
    <recommendedName>
        <fullName evidence="6">Transmembrane protein</fullName>
    </recommendedName>
</protein>
<dbReference type="Proteomes" id="UP000001887">
    <property type="component" value="Chromosome"/>
</dbReference>
<dbReference type="HOGENOM" id="CLU_379331_0_0_0"/>
<dbReference type="eggNOG" id="ENOG5032VAJ">
    <property type="taxonomic scope" value="Bacteria"/>
</dbReference>
<gene>
    <name evidence="4" type="ordered locus">Psta_2902</name>
</gene>
<evidence type="ECO:0000313" key="4">
    <source>
        <dbReference type="EMBL" id="ADB17567.1"/>
    </source>
</evidence>
<dbReference type="EMBL" id="CP001848">
    <property type="protein sequence ID" value="ADB17567.1"/>
    <property type="molecule type" value="Genomic_DNA"/>
</dbReference>
<keyword evidence="5" id="KW-1185">Reference proteome</keyword>
<evidence type="ECO:0000256" key="3">
    <source>
        <dbReference type="SAM" id="SignalP"/>
    </source>
</evidence>
<sequence precursor="true">MRFCLLAITLLLFAVAPALADAPQQVAISSVAVGFEGQAKAGFLTPVRVTIQGLTEASEAELRVRGVDGDAVPVIYQAGEGNLSQLAASATGQELTTTIYFKVGPQPTPATVELLVQGKIVSEKAISFRGGKPLAATRELVLTIGSPLGMEEAQKLSPRSEDSAYALARVESVDELPDQAWGFEGIDAILLSTSEKGLFAKLTTQQQQAIADYTLGGGRLILSAGSAASDALQNEPWKSLLPCQTAPGTPLRDRVGLETLSGSQLTLGADRPEVLALTNVGGRIELDEGGVAAGRPLAVRGPSGLGEVQVIAIELDHPSIATWKGRSRLLAALMQRTRDQQQQDRDVSRRTVNHLGFTDLVGQLRAALDQFSDVTLVNFTTVAVLTLVYLLIIGPGDYFFVSGLGLPRWITWISFPTTTLLFCLLGWYLGLAAHGTEPKLNHVELIDIDPTTSTIRSTSWIHLYTPQSERLSLSLEPQSPPFQLQNETLRGTLDFQGLPGDGLGGLSSRQVQLADVEPYFASPPSVTTHSSRLEQLPLQSASSKSISGRWTAKATGVSKCDLRMGQYGLLAGTVSSPIDVQLSQCLLVYGEWLYRIDKLSPGQPVSIDRISPLNLEARLTQKMVVGEKDVSTPWNQQSTDLPRILQMMMFYDSVRGANYTGLSHRYQTNIDFTNHLRGGRAVLVGNLDSPVSTIKIDDQPIVATKSITLIRVVLPVAPLEPKTTAASGIRESSSTTTTDRSEEPSS</sequence>
<feature type="chain" id="PRO_5003035578" description="Transmembrane protein" evidence="3">
    <location>
        <begin position="21"/>
        <end position="746"/>
    </location>
</feature>
<name>D2R8M6_PIRSD</name>
<evidence type="ECO:0000256" key="2">
    <source>
        <dbReference type="SAM" id="Phobius"/>
    </source>
</evidence>
<evidence type="ECO:0000256" key="1">
    <source>
        <dbReference type="SAM" id="MobiDB-lite"/>
    </source>
</evidence>
<keyword evidence="2" id="KW-0472">Membrane</keyword>
<feature type="transmembrane region" description="Helical" evidence="2">
    <location>
        <begin position="409"/>
        <end position="429"/>
    </location>
</feature>
<dbReference type="Gene3D" id="3.40.50.880">
    <property type="match status" value="1"/>
</dbReference>
<dbReference type="OrthoDB" id="267661at2"/>
<dbReference type="KEGG" id="psl:Psta_2902"/>
<organism evidence="4 5">
    <name type="scientific">Pirellula staleyi (strain ATCC 27377 / DSM 6068 / ICPB 4128)</name>
    <name type="common">Pirella staleyi</name>
    <dbReference type="NCBI Taxonomy" id="530564"/>
    <lineage>
        <taxon>Bacteria</taxon>
        <taxon>Pseudomonadati</taxon>
        <taxon>Planctomycetota</taxon>
        <taxon>Planctomycetia</taxon>
        <taxon>Pirellulales</taxon>
        <taxon>Pirellulaceae</taxon>
        <taxon>Pirellula</taxon>
    </lineage>
</organism>
<accession>D2R8M6</accession>
<keyword evidence="2" id="KW-1133">Transmembrane helix</keyword>
<keyword evidence="2" id="KW-0812">Transmembrane</keyword>
<evidence type="ECO:0008006" key="6">
    <source>
        <dbReference type="Google" id="ProtNLM"/>
    </source>
</evidence>
<reference evidence="4 5" key="1">
    <citation type="journal article" date="2009" name="Stand. Genomic Sci.">
        <title>Complete genome sequence of Pirellula staleyi type strain (ATCC 27377).</title>
        <authorList>
            <person name="Clum A."/>
            <person name="Tindall B.J."/>
            <person name="Sikorski J."/>
            <person name="Ivanova N."/>
            <person name="Mavrommatis K."/>
            <person name="Lucas S."/>
            <person name="Glavina del Rio T."/>
            <person name="Nolan M."/>
            <person name="Chen F."/>
            <person name="Tice H."/>
            <person name="Pitluck S."/>
            <person name="Cheng J.F."/>
            <person name="Chertkov O."/>
            <person name="Brettin T."/>
            <person name="Han C."/>
            <person name="Detter J.C."/>
            <person name="Kuske C."/>
            <person name="Bruce D."/>
            <person name="Goodwin L."/>
            <person name="Ovchinikova G."/>
            <person name="Pati A."/>
            <person name="Mikhailova N."/>
            <person name="Chen A."/>
            <person name="Palaniappan K."/>
            <person name="Land M."/>
            <person name="Hauser L."/>
            <person name="Chang Y.J."/>
            <person name="Jeffries C.D."/>
            <person name="Chain P."/>
            <person name="Rohde M."/>
            <person name="Goker M."/>
            <person name="Bristow J."/>
            <person name="Eisen J.A."/>
            <person name="Markowitz V."/>
            <person name="Hugenholtz P."/>
            <person name="Kyrpides N.C."/>
            <person name="Klenk H.P."/>
            <person name="Lapidus A."/>
        </authorList>
    </citation>
    <scope>NUCLEOTIDE SEQUENCE [LARGE SCALE GENOMIC DNA]</scope>
    <source>
        <strain evidence="5">ATCC 27377 / DSM 6068 / ICPB 4128</strain>
    </source>
</reference>
<evidence type="ECO:0000313" key="5">
    <source>
        <dbReference type="Proteomes" id="UP000001887"/>
    </source>
</evidence>